<accession>A0A0C3BX50</accession>
<keyword evidence="1" id="KW-1133">Transmembrane helix</keyword>
<proteinExistence type="predicted"/>
<name>A0A0C3BX50_HEBCY</name>
<keyword evidence="3" id="KW-1185">Reference proteome</keyword>
<protein>
    <submittedName>
        <fullName evidence="2">Uncharacterized protein</fullName>
    </submittedName>
</protein>
<evidence type="ECO:0000256" key="1">
    <source>
        <dbReference type="SAM" id="Phobius"/>
    </source>
</evidence>
<feature type="transmembrane region" description="Helical" evidence="1">
    <location>
        <begin position="13"/>
        <end position="35"/>
    </location>
</feature>
<dbReference type="HOGENOM" id="CLU_2688093_0_0_1"/>
<dbReference type="Proteomes" id="UP000053424">
    <property type="component" value="Unassembled WGS sequence"/>
</dbReference>
<sequence length="74" mass="8010">MMAFFKSVAASDFYRVLLLGVAFVLTIPELALLAVFTRHTMSQGSIYTFEIVGLVASSLTILLLPLSCVVSLDP</sequence>
<evidence type="ECO:0000313" key="3">
    <source>
        <dbReference type="Proteomes" id="UP000053424"/>
    </source>
</evidence>
<organism evidence="2 3">
    <name type="scientific">Hebeloma cylindrosporum</name>
    <dbReference type="NCBI Taxonomy" id="76867"/>
    <lineage>
        <taxon>Eukaryota</taxon>
        <taxon>Fungi</taxon>
        <taxon>Dikarya</taxon>
        <taxon>Basidiomycota</taxon>
        <taxon>Agaricomycotina</taxon>
        <taxon>Agaricomycetes</taxon>
        <taxon>Agaricomycetidae</taxon>
        <taxon>Agaricales</taxon>
        <taxon>Agaricineae</taxon>
        <taxon>Hymenogastraceae</taxon>
        <taxon>Hebeloma</taxon>
    </lineage>
</organism>
<keyword evidence="1" id="KW-0472">Membrane</keyword>
<reference evidence="2 3" key="1">
    <citation type="submission" date="2014-04" db="EMBL/GenBank/DDBJ databases">
        <authorList>
            <consortium name="DOE Joint Genome Institute"/>
            <person name="Kuo A."/>
            <person name="Gay G."/>
            <person name="Dore J."/>
            <person name="Kohler A."/>
            <person name="Nagy L.G."/>
            <person name="Floudas D."/>
            <person name="Copeland A."/>
            <person name="Barry K.W."/>
            <person name="Cichocki N."/>
            <person name="Veneault-Fourrey C."/>
            <person name="LaButti K."/>
            <person name="Lindquist E.A."/>
            <person name="Lipzen A."/>
            <person name="Lundell T."/>
            <person name="Morin E."/>
            <person name="Murat C."/>
            <person name="Sun H."/>
            <person name="Tunlid A."/>
            <person name="Henrissat B."/>
            <person name="Grigoriev I.V."/>
            <person name="Hibbett D.S."/>
            <person name="Martin F."/>
            <person name="Nordberg H.P."/>
            <person name="Cantor M.N."/>
            <person name="Hua S.X."/>
        </authorList>
    </citation>
    <scope>NUCLEOTIDE SEQUENCE [LARGE SCALE GENOMIC DNA]</scope>
    <source>
        <strain evidence="3">h7</strain>
    </source>
</reference>
<feature type="transmembrane region" description="Helical" evidence="1">
    <location>
        <begin position="47"/>
        <end position="72"/>
    </location>
</feature>
<reference evidence="3" key="2">
    <citation type="submission" date="2015-01" db="EMBL/GenBank/DDBJ databases">
        <title>Evolutionary Origins and Diversification of the Mycorrhizal Mutualists.</title>
        <authorList>
            <consortium name="DOE Joint Genome Institute"/>
            <consortium name="Mycorrhizal Genomics Consortium"/>
            <person name="Kohler A."/>
            <person name="Kuo A."/>
            <person name="Nagy L.G."/>
            <person name="Floudas D."/>
            <person name="Copeland A."/>
            <person name="Barry K.W."/>
            <person name="Cichocki N."/>
            <person name="Veneault-Fourrey C."/>
            <person name="LaButti K."/>
            <person name="Lindquist E.A."/>
            <person name="Lipzen A."/>
            <person name="Lundell T."/>
            <person name="Morin E."/>
            <person name="Murat C."/>
            <person name="Riley R."/>
            <person name="Ohm R."/>
            <person name="Sun H."/>
            <person name="Tunlid A."/>
            <person name="Henrissat B."/>
            <person name="Grigoriev I.V."/>
            <person name="Hibbett D.S."/>
            <person name="Martin F."/>
        </authorList>
    </citation>
    <scope>NUCLEOTIDE SEQUENCE [LARGE SCALE GENOMIC DNA]</scope>
    <source>
        <strain evidence="3">h7</strain>
    </source>
</reference>
<evidence type="ECO:0000313" key="2">
    <source>
        <dbReference type="EMBL" id="KIM41120.1"/>
    </source>
</evidence>
<dbReference type="AlphaFoldDB" id="A0A0C3BX50"/>
<dbReference type="EMBL" id="KN831781">
    <property type="protein sequence ID" value="KIM41120.1"/>
    <property type="molecule type" value="Genomic_DNA"/>
</dbReference>
<gene>
    <name evidence="2" type="ORF">M413DRAFT_159655</name>
</gene>
<dbReference type="OrthoDB" id="3364107at2759"/>
<keyword evidence="1" id="KW-0812">Transmembrane</keyword>